<dbReference type="WBParaSite" id="TASK_0000300301-mRNA-1">
    <property type="protein sequence ID" value="TASK_0000300301-mRNA-1"/>
    <property type="gene ID" value="TASK_0000300301"/>
</dbReference>
<accession>A0A0R3W009</accession>
<organism evidence="3">
    <name type="scientific">Taenia asiatica</name>
    <name type="common">Asian tapeworm</name>
    <dbReference type="NCBI Taxonomy" id="60517"/>
    <lineage>
        <taxon>Eukaryota</taxon>
        <taxon>Metazoa</taxon>
        <taxon>Spiralia</taxon>
        <taxon>Lophotrochozoa</taxon>
        <taxon>Platyhelminthes</taxon>
        <taxon>Cestoda</taxon>
        <taxon>Eucestoda</taxon>
        <taxon>Cyclophyllidea</taxon>
        <taxon>Taeniidae</taxon>
        <taxon>Taenia</taxon>
    </lineage>
</organism>
<evidence type="ECO:0000313" key="2">
    <source>
        <dbReference type="Proteomes" id="UP000282613"/>
    </source>
</evidence>
<reference evidence="3" key="1">
    <citation type="submission" date="2017-02" db="UniProtKB">
        <authorList>
            <consortium name="WormBaseParasite"/>
        </authorList>
    </citation>
    <scope>IDENTIFICATION</scope>
</reference>
<dbReference type="Proteomes" id="UP000282613">
    <property type="component" value="Unassembled WGS sequence"/>
</dbReference>
<evidence type="ECO:0000313" key="3">
    <source>
        <dbReference type="WBParaSite" id="TASK_0000300301-mRNA-1"/>
    </source>
</evidence>
<dbReference type="EMBL" id="UYRS01004747">
    <property type="protein sequence ID" value="VDK26863.1"/>
    <property type="molecule type" value="Genomic_DNA"/>
</dbReference>
<name>A0A0R3W009_TAEAS</name>
<protein>
    <submittedName>
        <fullName evidence="3">Secreted protein</fullName>
    </submittedName>
</protein>
<dbReference type="AlphaFoldDB" id="A0A0R3W009"/>
<evidence type="ECO:0000313" key="1">
    <source>
        <dbReference type="EMBL" id="VDK26863.1"/>
    </source>
</evidence>
<reference evidence="1 2" key="2">
    <citation type="submission" date="2018-11" db="EMBL/GenBank/DDBJ databases">
        <authorList>
            <consortium name="Pathogen Informatics"/>
        </authorList>
    </citation>
    <scope>NUCLEOTIDE SEQUENCE [LARGE SCALE GENOMIC DNA]</scope>
</reference>
<sequence length="124" mass="14360">MKFTMQRRVTRLQWYLLKRLMTIITGIASERMFRPPMLLIRQVEREQTEGSMSARGHFGCLIGNLSRLIDGFIREGLASLVSADSCEWWRVWRIHQRGEIFDNIDEAFHWAVLQTATASGEGSS</sequence>
<gene>
    <name evidence="1" type="ORF">TASK_LOCUS3004</name>
</gene>
<keyword evidence="2" id="KW-1185">Reference proteome</keyword>
<proteinExistence type="predicted"/>